<organism evidence="1 2">
    <name type="scientific">Eleusine coracana subsp. coracana</name>
    <dbReference type="NCBI Taxonomy" id="191504"/>
    <lineage>
        <taxon>Eukaryota</taxon>
        <taxon>Viridiplantae</taxon>
        <taxon>Streptophyta</taxon>
        <taxon>Embryophyta</taxon>
        <taxon>Tracheophyta</taxon>
        <taxon>Spermatophyta</taxon>
        <taxon>Magnoliopsida</taxon>
        <taxon>Liliopsida</taxon>
        <taxon>Poales</taxon>
        <taxon>Poaceae</taxon>
        <taxon>PACMAD clade</taxon>
        <taxon>Chloridoideae</taxon>
        <taxon>Cynodonteae</taxon>
        <taxon>Eleusininae</taxon>
        <taxon>Eleusine</taxon>
    </lineage>
</organism>
<reference evidence="1" key="2">
    <citation type="submission" date="2021-12" db="EMBL/GenBank/DDBJ databases">
        <title>Resequencing data analysis of finger millet.</title>
        <authorList>
            <person name="Hatakeyama M."/>
            <person name="Aluri S."/>
            <person name="Balachadran M.T."/>
            <person name="Sivarajan S.R."/>
            <person name="Poveda L."/>
            <person name="Shimizu-Inatsugi R."/>
            <person name="Schlapbach R."/>
            <person name="Sreeman S.M."/>
            <person name="Shimizu K.K."/>
        </authorList>
    </citation>
    <scope>NUCLEOTIDE SEQUENCE</scope>
</reference>
<name>A0AAV5EMB2_ELECO</name>
<dbReference type="AlphaFoldDB" id="A0AAV5EMB2"/>
<dbReference type="Proteomes" id="UP001054889">
    <property type="component" value="Unassembled WGS sequence"/>
</dbReference>
<sequence>MINAPSHDAYYIALKEMEDSTLRFACIEDWNLYLWSRQLSSKGAAEWVQSRVIKLEGMIPVADPDDEAIVVGSTEGVGIIFVTTGAGLFTFELKSGRVRKVDEPEVYFSVLPYMSFFTPGTLLALA</sequence>
<gene>
    <name evidence="1" type="primary">gb12152</name>
    <name evidence="1" type="ORF">PR202_gb12152</name>
</gene>
<proteinExistence type="predicted"/>
<comment type="caution">
    <text evidence="1">The sequence shown here is derived from an EMBL/GenBank/DDBJ whole genome shotgun (WGS) entry which is preliminary data.</text>
</comment>
<dbReference type="PANTHER" id="PTHR33186">
    <property type="entry name" value="OS10G0136150 PROTEIN-RELATED"/>
    <property type="match status" value="1"/>
</dbReference>
<dbReference type="PANTHER" id="PTHR33186:SF28">
    <property type="entry name" value="F-BOX DOMAIN-CONTAINING PROTEIN"/>
    <property type="match status" value="1"/>
</dbReference>
<reference evidence="1" key="1">
    <citation type="journal article" date="2018" name="DNA Res.">
        <title>Multiple hybrid de novo genome assembly of finger millet, an orphan allotetraploid crop.</title>
        <authorList>
            <person name="Hatakeyama M."/>
            <person name="Aluri S."/>
            <person name="Balachadran M.T."/>
            <person name="Sivarajan S.R."/>
            <person name="Patrignani A."/>
            <person name="Gruter S."/>
            <person name="Poveda L."/>
            <person name="Shimizu-Inatsugi R."/>
            <person name="Baeten J."/>
            <person name="Francoijs K.J."/>
            <person name="Nataraja K.N."/>
            <person name="Reddy Y.A.N."/>
            <person name="Phadnis S."/>
            <person name="Ravikumar R.L."/>
            <person name="Schlapbach R."/>
            <person name="Sreeman S.M."/>
            <person name="Shimizu K.K."/>
        </authorList>
    </citation>
    <scope>NUCLEOTIDE SEQUENCE</scope>
</reference>
<dbReference type="EMBL" id="BQKI01000077">
    <property type="protein sequence ID" value="GJN24414.1"/>
    <property type="molecule type" value="Genomic_DNA"/>
</dbReference>
<accession>A0AAV5EMB2</accession>
<protein>
    <submittedName>
        <fullName evidence="1">Uncharacterized protein</fullName>
    </submittedName>
</protein>
<evidence type="ECO:0000313" key="1">
    <source>
        <dbReference type="EMBL" id="GJN24414.1"/>
    </source>
</evidence>
<keyword evidence="2" id="KW-1185">Reference proteome</keyword>
<evidence type="ECO:0000313" key="2">
    <source>
        <dbReference type="Proteomes" id="UP001054889"/>
    </source>
</evidence>